<evidence type="ECO:0000313" key="9">
    <source>
        <dbReference type="Proteomes" id="UP000197138"/>
    </source>
</evidence>
<comment type="pathway">
    <text evidence="1">Glycan metabolism; pectin degradation; 2-dehydro-3-deoxy-D-gluconate from pectin: step 1/5.</text>
</comment>
<feature type="domain" description="Pectinesterase catalytic" evidence="7">
    <location>
        <begin position="63"/>
        <end position="201"/>
    </location>
</feature>
<proteinExistence type="inferred from homology"/>
<feature type="signal peptide" evidence="6">
    <location>
        <begin position="1"/>
        <end position="19"/>
    </location>
</feature>
<dbReference type="InterPro" id="IPR000070">
    <property type="entry name" value="Pectinesterase_cat"/>
</dbReference>
<comment type="similarity">
    <text evidence="2">Belongs to the pectinesterase family.</text>
</comment>
<dbReference type="GO" id="GO:0030599">
    <property type="term" value="F:pectinesterase activity"/>
    <property type="evidence" value="ECO:0007669"/>
    <property type="project" value="UniProtKB-EC"/>
</dbReference>
<evidence type="ECO:0000256" key="5">
    <source>
        <dbReference type="ARBA" id="ARBA00023085"/>
    </source>
</evidence>
<sequence length="241" mass="26524">MSVLALLLALVFSCSASNAQTVTVIVNKSGFGNFTTVQQAIDWVPNTYNKLILCDEDAVPNARVEQAPAVMLWGDKASFYACGFVSLQDTLANMQGRHYFSQCYIESAVDFIWGYCQSIYEGCAINSKDAIVGGNPGYITAHGRLSPNDSRGFVFEQCTVNGDDTTFLGRAYRAYSRVVFSESELGGDVLPQGWDAWRGEGHEHVYFKKQKLEALNFLFLSLKLDTIKFSLGLYGPGPIST</sequence>
<organism evidence="8 9">
    <name type="scientific">Punica granatum</name>
    <name type="common">Pomegranate</name>
    <dbReference type="NCBI Taxonomy" id="22663"/>
    <lineage>
        <taxon>Eukaryota</taxon>
        <taxon>Viridiplantae</taxon>
        <taxon>Streptophyta</taxon>
        <taxon>Embryophyta</taxon>
        <taxon>Tracheophyta</taxon>
        <taxon>Spermatophyta</taxon>
        <taxon>Magnoliopsida</taxon>
        <taxon>eudicotyledons</taxon>
        <taxon>Gunneridae</taxon>
        <taxon>Pentapetalae</taxon>
        <taxon>rosids</taxon>
        <taxon>malvids</taxon>
        <taxon>Myrtales</taxon>
        <taxon>Lythraceae</taxon>
        <taxon>Punica</taxon>
    </lineage>
</organism>
<dbReference type="GO" id="GO:0045490">
    <property type="term" value="P:pectin catabolic process"/>
    <property type="evidence" value="ECO:0007669"/>
    <property type="project" value="UniProtKB-UniPathway"/>
</dbReference>
<dbReference type="EMBL" id="MTKT01003414">
    <property type="protein sequence ID" value="OWM74918.1"/>
    <property type="molecule type" value="Genomic_DNA"/>
</dbReference>
<comment type="caution">
    <text evidence="8">The sequence shown here is derived from an EMBL/GenBank/DDBJ whole genome shotgun (WGS) entry which is preliminary data.</text>
</comment>
<gene>
    <name evidence="8" type="ORF">CDL15_Pgr021269</name>
</gene>
<dbReference type="AlphaFoldDB" id="A0A218WR18"/>
<evidence type="ECO:0000256" key="1">
    <source>
        <dbReference type="ARBA" id="ARBA00005184"/>
    </source>
</evidence>
<dbReference type="InterPro" id="IPR012334">
    <property type="entry name" value="Pectin_lyas_fold"/>
</dbReference>
<protein>
    <recommendedName>
        <fullName evidence="3">pectinesterase</fullName>
        <ecNumber evidence="3">3.1.1.11</ecNumber>
    </recommendedName>
</protein>
<evidence type="ECO:0000259" key="7">
    <source>
        <dbReference type="Pfam" id="PF01095"/>
    </source>
</evidence>
<dbReference type="GO" id="GO:0042545">
    <property type="term" value="P:cell wall modification"/>
    <property type="evidence" value="ECO:0007669"/>
    <property type="project" value="InterPro"/>
</dbReference>
<accession>A0A218WR18</accession>
<dbReference type="Gene3D" id="2.160.20.10">
    <property type="entry name" value="Single-stranded right-handed beta-helix, Pectin lyase-like"/>
    <property type="match status" value="1"/>
</dbReference>
<dbReference type="InterPro" id="IPR011050">
    <property type="entry name" value="Pectin_lyase_fold/virulence"/>
</dbReference>
<evidence type="ECO:0000313" key="8">
    <source>
        <dbReference type="EMBL" id="OWM74918.1"/>
    </source>
</evidence>
<keyword evidence="4" id="KW-0378">Hydrolase</keyword>
<keyword evidence="6" id="KW-0732">Signal</keyword>
<keyword evidence="5" id="KW-0063">Aspartyl esterase</keyword>
<feature type="chain" id="PRO_5012736211" description="pectinesterase" evidence="6">
    <location>
        <begin position="20"/>
        <end position="241"/>
    </location>
</feature>
<dbReference type="EC" id="3.1.1.11" evidence="3"/>
<reference evidence="9" key="1">
    <citation type="journal article" date="2017" name="Plant J.">
        <title>The pomegranate (Punica granatum L.) genome and the genomics of punicalagin biosynthesis.</title>
        <authorList>
            <person name="Qin G."/>
            <person name="Xu C."/>
            <person name="Ming R."/>
            <person name="Tang H."/>
            <person name="Guyot R."/>
            <person name="Kramer E.M."/>
            <person name="Hu Y."/>
            <person name="Yi X."/>
            <person name="Qi Y."/>
            <person name="Xu X."/>
            <person name="Gao Z."/>
            <person name="Pan H."/>
            <person name="Jian J."/>
            <person name="Tian Y."/>
            <person name="Yue Z."/>
            <person name="Xu Y."/>
        </authorList>
    </citation>
    <scope>NUCLEOTIDE SEQUENCE [LARGE SCALE GENOMIC DNA]</scope>
    <source>
        <strain evidence="9">cv. Dabenzi</strain>
    </source>
</reference>
<evidence type="ECO:0000256" key="4">
    <source>
        <dbReference type="ARBA" id="ARBA00022801"/>
    </source>
</evidence>
<dbReference type="Proteomes" id="UP000197138">
    <property type="component" value="Unassembled WGS sequence"/>
</dbReference>
<evidence type="ECO:0000256" key="3">
    <source>
        <dbReference type="ARBA" id="ARBA00013229"/>
    </source>
</evidence>
<dbReference type="PANTHER" id="PTHR31321">
    <property type="entry name" value="ACYL-COA THIOESTER HYDROLASE YBHC-RELATED"/>
    <property type="match status" value="1"/>
</dbReference>
<evidence type="ECO:0000256" key="2">
    <source>
        <dbReference type="ARBA" id="ARBA00008891"/>
    </source>
</evidence>
<evidence type="ECO:0000256" key="6">
    <source>
        <dbReference type="SAM" id="SignalP"/>
    </source>
</evidence>
<dbReference type="Pfam" id="PF01095">
    <property type="entry name" value="Pectinesterase"/>
    <property type="match status" value="1"/>
</dbReference>
<dbReference type="PANTHER" id="PTHR31321:SF134">
    <property type="entry name" value="PECTINESTERASE"/>
    <property type="match status" value="1"/>
</dbReference>
<dbReference type="SUPFAM" id="SSF51126">
    <property type="entry name" value="Pectin lyase-like"/>
    <property type="match status" value="1"/>
</dbReference>
<name>A0A218WR18_PUNGR</name>
<dbReference type="UniPathway" id="UPA00545">
    <property type="reaction ID" value="UER00823"/>
</dbReference>